<evidence type="ECO:0000313" key="3">
    <source>
        <dbReference type="EMBL" id="WAR19210.1"/>
    </source>
</evidence>
<evidence type="ECO:0000256" key="2">
    <source>
        <dbReference type="SAM" id="Phobius"/>
    </source>
</evidence>
<feature type="transmembrane region" description="Helical" evidence="2">
    <location>
        <begin position="456"/>
        <end position="479"/>
    </location>
</feature>
<dbReference type="EMBL" id="CP111022">
    <property type="protein sequence ID" value="WAR19210.1"/>
    <property type="molecule type" value="Genomic_DNA"/>
</dbReference>
<feature type="transmembrane region" description="Helical" evidence="2">
    <location>
        <begin position="379"/>
        <end position="396"/>
    </location>
</feature>
<dbReference type="Gene3D" id="1.20.1250.20">
    <property type="entry name" value="MFS general substrate transporter like domains"/>
    <property type="match status" value="2"/>
</dbReference>
<protein>
    <submittedName>
        <fullName evidence="3">MOT9-like protein</fullName>
    </submittedName>
</protein>
<name>A0ABY7FAR8_MYAAR</name>
<feature type="transmembrane region" description="Helical" evidence="2">
    <location>
        <begin position="112"/>
        <end position="133"/>
    </location>
</feature>
<reference evidence="3" key="1">
    <citation type="submission" date="2022-11" db="EMBL/GenBank/DDBJ databases">
        <title>Centuries of genome instability and evolution in soft-shell clam transmissible cancer (bioRxiv).</title>
        <authorList>
            <person name="Hart S.F.M."/>
            <person name="Yonemitsu M.A."/>
            <person name="Giersch R.M."/>
            <person name="Beal B.F."/>
            <person name="Arriagada G."/>
            <person name="Davis B.W."/>
            <person name="Ostrander E.A."/>
            <person name="Goff S.P."/>
            <person name="Metzger M.J."/>
        </authorList>
    </citation>
    <scope>NUCLEOTIDE SEQUENCE</scope>
    <source>
        <strain evidence="3">MELC-2E11</strain>
        <tissue evidence="3">Siphon/mantle</tissue>
    </source>
</reference>
<dbReference type="InterPro" id="IPR050327">
    <property type="entry name" value="Proton-linked_MCT"/>
</dbReference>
<organism evidence="3 4">
    <name type="scientific">Mya arenaria</name>
    <name type="common">Soft-shell clam</name>
    <dbReference type="NCBI Taxonomy" id="6604"/>
    <lineage>
        <taxon>Eukaryota</taxon>
        <taxon>Metazoa</taxon>
        <taxon>Spiralia</taxon>
        <taxon>Lophotrochozoa</taxon>
        <taxon>Mollusca</taxon>
        <taxon>Bivalvia</taxon>
        <taxon>Autobranchia</taxon>
        <taxon>Heteroconchia</taxon>
        <taxon>Euheterodonta</taxon>
        <taxon>Imparidentia</taxon>
        <taxon>Neoheterodontei</taxon>
        <taxon>Myida</taxon>
        <taxon>Myoidea</taxon>
        <taxon>Myidae</taxon>
        <taxon>Mya</taxon>
    </lineage>
</organism>
<feature type="transmembrane region" description="Helical" evidence="2">
    <location>
        <begin position="525"/>
        <end position="543"/>
    </location>
</feature>
<dbReference type="InterPro" id="IPR011701">
    <property type="entry name" value="MFS"/>
</dbReference>
<feature type="transmembrane region" description="Helical" evidence="2">
    <location>
        <begin position="33"/>
        <end position="59"/>
    </location>
</feature>
<dbReference type="InterPro" id="IPR036259">
    <property type="entry name" value="MFS_trans_sf"/>
</dbReference>
<accession>A0ABY7FAR8</accession>
<feature type="transmembrane region" description="Helical" evidence="2">
    <location>
        <begin position="139"/>
        <end position="161"/>
    </location>
</feature>
<keyword evidence="2" id="KW-0472">Membrane</keyword>
<evidence type="ECO:0000256" key="1">
    <source>
        <dbReference type="SAM" id="MobiDB-lite"/>
    </source>
</evidence>
<feature type="transmembrane region" description="Helical" evidence="2">
    <location>
        <begin position="71"/>
        <end position="91"/>
    </location>
</feature>
<keyword evidence="2" id="KW-0812">Transmembrane</keyword>
<sequence length="573" mass="63565">MAADDVIGVESRDTKSSDEENEDYFPIAPDGGWGWMVVLAVFGGNLLIDGCAGSFGILYPELRDGFQSSPSLTSLAGSLIVAVFLFSRIGLGLNSLSGHVMVNSYFNKRRGIAGGIVSSGAGFGVFILAPLLQFLVYSYAWRGAVLIFSGVMLHFSVFASLMRPLEDNRRPSSPCSTATESDEEIVDSNTSDCDKTHAQVLIKGSKEDKTDLRKQLFANGHSYIENKSLLKHSDKRVNGYLSSYDIHTPELSPEEIKNLNSLPDLSKIDSKRAISQQNHRNADRRRRFINHHHHDHHHHGVHHLNPFLRKDVFFTSSLHHLKEYQKADSISSFVNSMIIHDQKSIDDHSGNKNGNTIILQNSMPEQANPFDLSIFRNSVYIPMLLGAVFIQMGQFIPSTFIPEYARESAVNIFGRLSAGILVNMRCLSALWICNVAMFLCAVCCALFPFCTSFATLCAFSVCFGFFIGYFPPLQILIMVEYLGLDKLTPSVGFLQMAKGPAALVGPPMAGLVYEWTQNYAMSMEFAALLFLLAALVQSLVPLIDRCSAKRQDSGSMFSQVDCELECERTYTHQ</sequence>
<evidence type="ECO:0000313" key="4">
    <source>
        <dbReference type="Proteomes" id="UP001164746"/>
    </source>
</evidence>
<keyword evidence="4" id="KW-1185">Reference proteome</keyword>
<feature type="region of interest" description="Disordered" evidence="1">
    <location>
        <begin position="1"/>
        <end position="22"/>
    </location>
</feature>
<dbReference type="SUPFAM" id="SSF103473">
    <property type="entry name" value="MFS general substrate transporter"/>
    <property type="match status" value="1"/>
</dbReference>
<feature type="transmembrane region" description="Helical" evidence="2">
    <location>
        <begin position="429"/>
        <end position="449"/>
    </location>
</feature>
<dbReference type="PANTHER" id="PTHR11360">
    <property type="entry name" value="MONOCARBOXYLATE TRANSPORTER"/>
    <property type="match status" value="1"/>
</dbReference>
<dbReference type="Pfam" id="PF07690">
    <property type="entry name" value="MFS_1"/>
    <property type="match status" value="1"/>
</dbReference>
<proteinExistence type="predicted"/>
<keyword evidence="2" id="KW-1133">Transmembrane helix</keyword>
<gene>
    <name evidence="3" type="ORF">MAR_001048</name>
</gene>
<dbReference type="PANTHER" id="PTHR11360:SF284">
    <property type="entry name" value="EG:103B4.3 PROTEIN-RELATED"/>
    <property type="match status" value="1"/>
</dbReference>
<dbReference type="Proteomes" id="UP001164746">
    <property type="component" value="Chromosome 11"/>
</dbReference>
<feature type="region of interest" description="Disordered" evidence="1">
    <location>
        <begin position="166"/>
        <end position="190"/>
    </location>
</feature>